<dbReference type="NCBIfam" id="NF045718">
    <property type="entry name" value="two_CW_domain"/>
    <property type="match status" value="1"/>
</dbReference>
<reference evidence="2 3" key="1">
    <citation type="journal article" date="2016" name="Nat. Commun.">
        <title>Thousands of microbial genomes shed light on interconnected biogeochemical processes in an aquifer system.</title>
        <authorList>
            <person name="Anantharaman K."/>
            <person name="Brown C.T."/>
            <person name="Hug L.A."/>
            <person name="Sharon I."/>
            <person name="Castelle C.J."/>
            <person name="Probst A.J."/>
            <person name="Thomas B.C."/>
            <person name="Singh A."/>
            <person name="Wilkins M.J."/>
            <person name="Karaoz U."/>
            <person name="Brodie E.L."/>
            <person name="Williams K.H."/>
            <person name="Hubbard S.S."/>
            <person name="Banfield J.F."/>
        </authorList>
    </citation>
    <scope>NUCLEOTIDE SEQUENCE [LARGE SCALE GENOMIC DNA]</scope>
</reference>
<dbReference type="Proteomes" id="UP000186670">
    <property type="component" value="Unassembled WGS sequence"/>
</dbReference>
<comment type="caution">
    <text evidence="2">The sequence shown here is derived from an EMBL/GenBank/DDBJ whole genome shotgun (WGS) entry which is preliminary data.</text>
</comment>
<sequence length="96" mass="10664">MGEEENMSTKELNCWEYGKGCTVKDDCPAYPNNGRICFSVSGTMCHGEKQGGYDEKKAGCRKCDFYKNEIHGLTDRRRSSTAAPSTKTSAGRLGRR</sequence>
<proteinExistence type="predicted"/>
<accession>A0A1F5EKM6</accession>
<dbReference type="InterPro" id="IPR054687">
    <property type="entry name" value="Two-CW_dom"/>
</dbReference>
<feature type="compositionally biased region" description="Low complexity" evidence="1">
    <location>
        <begin position="80"/>
        <end position="90"/>
    </location>
</feature>
<evidence type="ECO:0000313" key="3">
    <source>
        <dbReference type="Proteomes" id="UP000186670"/>
    </source>
</evidence>
<name>A0A1F5EKM6_9BACT</name>
<dbReference type="AlphaFoldDB" id="A0A1F5EKM6"/>
<organism evidence="2 3">
    <name type="scientific">Candidatus Campbellbacteria bacterium RIFCSPHIGHO2_01_FULL_34_10</name>
    <dbReference type="NCBI Taxonomy" id="1797577"/>
    <lineage>
        <taxon>Bacteria</taxon>
        <taxon>Candidatus Campbelliibacteriota</taxon>
    </lineage>
</organism>
<feature type="region of interest" description="Disordered" evidence="1">
    <location>
        <begin position="74"/>
        <end position="96"/>
    </location>
</feature>
<evidence type="ECO:0000313" key="2">
    <source>
        <dbReference type="EMBL" id="OGD67967.1"/>
    </source>
</evidence>
<dbReference type="EMBL" id="MEZZ01000044">
    <property type="protein sequence ID" value="OGD67967.1"/>
    <property type="molecule type" value="Genomic_DNA"/>
</dbReference>
<evidence type="ECO:0000256" key="1">
    <source>
        <dbReference type="SAM" id="MobiDB-lite"/>
    </source>
</evidence>
<protein>
    <submittedName>
        <fullName evidence="2">Uncharacterized protein</fullName>
    </submittedName>
</protein>
<gene>
    <name evidence="2" type="ORF">A2811_00990</name>
</gene>